<dbReference type="EMBL" id="SWMS01000026">
    <property type="protein sequence ID" value="TKG62621.1"/>
    <property type="molecule type" value="Genomic_DNA"/>
</dbReference>
<proteinExistence type="predicted"/>
<evidence type="ECO:0000259" key="1">
    <source>
        <dbReference type="Pfam" id="PF21986"/>
    </source>
</evidence>
<organism evidence="2 3">
    <name type="scientific">Prauserella endophytica</name>
    <dbReference type="NCBI Taxonomy" id="1592324"/>
    <lineage>
        <taxon>Bacteria</taxon>
        <taxon>Bacillati</taxon>
        <taxon>Actinomycetota</taxon>
        <taxon>Actinomycetes</taxon>
        <taxon>Pseudonocardiales</taxon>
        <taxon>Pseudonocardiaceae</taxon>
        <taxon>Prauserella</taxon>
        <taxon>Prauserella coralliicola group</taxon>
    </lineage>
</organism>
<dbReference type="Gene3D" id="3.10.490.10">
    <property type="entry name" value="Gamma-glutamyl cyclotransferase-like"/>
    <property type="match status" value="1"/>
</dbReference>
<keyword evidence="3" id="KW-1185">Reference proteome</keyword>
<sequence>MNPFLTEEETVSFPPVSSYQRAIAAFEALARSGGSAPWLSVRSREDVLVDAKAVDERLRAGESPALAGVLVGIGDDPVLAQRLARAGAVVLGTADPVGVSAAPALDVLDAALCTGLPADCRGLVALRPTRGLVPGHSGLTVLARDVERGQLVLAALTGPDESDPASREWPASVRLSAGEHPRIAVPSRADLAALSTVDRSSFAVTVDTLRAAGAVVEEIPLAERAREWAERPATILRGHDALCLPTTGTTPSPAELTSILDTAAVGFPDGRAGGAVVVTRAFDDQVGIDVVGLLSGIQADTPYPSTGIGLIVFGAYLRGQPRNGELTGVGARFTGFVETAPRYRMVALPGTPPQPGVLRAERDGAALLAERWLISPAGLGEFLAGLPAPLTLGSVELEDGAHAVAVLCDAVAAAEGTDITSYRCWRAYLRYLSTQRPTVPAPRPASG</sequence>
<protein>
    <submittedName>
        <fullName evidence="2">Amidase</fullName>
    </submittedName>
</protein>
<dbReference type="InterPro" id="IPR053844">
    <property type="entry name" value="AH_C"/>
</dbReference>
<accession>A0ABY2RVV7</accession>
<feature type="domain" description="Allophanate hydrolase C-terminal" evidence="1">
    <location>
        <begin position="309"/>
        <end position="429"/>
    </location>
</feature>
<evidence type="ECO:0000313" key="3">
    <source>
        <dbReference type="Proteomes" id="UP000309992"/>
    </source>
</evidence>
<dbReference type="InterPro" id="IPR036928">
    <property type="entry name" value="AS_sf"/>
</dbReference>
<gene>
    <name evidence="2" type="ORF">FCN18_31760</name>
</gene>
<name>A0ABY2RVV7_9PSEU</name>
<comment type="caution">
    <text evidence="2">The sequence shown here is derived from an EMBL/GenBank/DDBJ whole genome shotgun (WGS) entry which is preliminary data.</text>
</comment>
<evidence type="ECO:0000313" key="2">
    <source>
        <dbReference type="EMBL" id="TKG62621.1"/>
    </source>
</evidence>
<dbReference type="Gene3D" id="3.90.1300.10">
    <property type="entry name" value="Amidase signature (AS) domain"/>
    <property type="match status" value="1"/>
</dbReference>
<dbReference type="Proteomes" id="UP000309992">
    <property type="component" value="Unassembled WGS sequence"/>
</dbReference>
<dbReference type="SUPFAM" id="SSF75304">
    <property type="entry name" value="Amidase signature (AS) enzymes"/>
    <property type="match status" value="1"/>
</dbReference>
<reference evidence="2 3" key="1">
    <citation type="journal article" date="2015" name="Antonie Van Leeuwenhoek">
        <title>Prauserella endophytica sp. nov., an endophytic actinobacterium isolated from Tamarix taklamakanensis.</title>
        <authorList>
            <person name="Liu J.M."/>
            <person name="Habden X."/>
            <person name="Guo L."/>
            <person name="Tuo L."/>
            <person name="Jiang Z.K."/>
            <person name="Liu S.W."/>
            <person name="Liu X.F."/>
            <person name="Chen L."/>
            <person name="Li R.F."/>
            <person name="Zhang Y.Q."/>
            <person name="Sun C.H."/>
        </authorList>
    </citation>
    <scope>NUCLEOTIDE SEQUENCE [LARGE SCALE GENOMIC DNA]</scope>
    <source>
        <strain evidence="2 3">CGMCC 4.7182</strain>
    </source>
</reference>
<dbReference type="Pfam" id="PF21986">
    <property type="entry name" value="AH_C"/>
    <property type="match status" value="1"/>
</dbReference>